<dbReference type="EMBL" id="LMCB01000161">
    <property type="protein sequence ID" value="KZL04534.1"/>
    <property type="molecule type" value="Genomic_DNA"/>
</dbReference>
<dbReference type="GO" id="GO:0016788">
    <property type="term" value="F:hydrolase activity, acting on ester bonds"/>
    <property type="evidence" value="ECO:0007669"/>
    <property type="project" value="UniProtKB-ARBA"/>
</dbReference>
<keyword evidence="2" id="KW-1185">Reference proteome</keyword>
<reference evidence="1 2" key="1">
    <citation type="journal article" date="2016" name="Front. Microbiol.">
        <title>Comparative Genomic Analysis Reveals a Diverse Repertoire of Genes Involved in Prokaryote-Eukaryote Interactions within the Pseudovibrio Genus.</title>
        <authorList>
            <person name="Romano S."/>
            <person name="Fernandez-Guerra A."/>
            <person name="Reen F.J."/>
            <person name="Glockner F.O."/>
            <person name="Crowley S.P."/>
            <person name="O'Sullivan O."/>
            <person name="Cotter P.D."/>
            <person name="Adams C."/>
            <person name="Dobson A.D."/>
            <person name="O'Gara F."/>
        </authorList>
    </citation>
    <scope>NUCLEOTIDE SEQUENCE [LARGE SCALE GENOMIC DNA]</scope>
    <source>
        <strain evidence="1 2">Ad2</strain>
    </source>
</reference>
<dbReference type="Gene3D" id="3.40.50.1110">
    <property type="entry name" value="SGNH hydrolase"/>
    <property type="match status" value="1"/>
</dbReference>
<evidence type="ECO:0000313" key="1">
    <source>
        <dbReference type="EMBL" id="KZL04534.1"/>
    </source>
</evidence>
<evidence type="ECO:0000313" key="2">
    <source>
        <dbReference type="Proteomes" id="UP000076577"/>
    </source>
</evidence>
<proteinExistence type="predicted"/>
<name>A0A161X7C1_9HYPH</name>
<dbReference type="InterPro" id="IPR036514">
    <property type="entry name" value="SGNH_hydro_sf"/>
</dbReference>
<dbReference type="RefSeq" id="WP_074882033.1">
    <property type="nucleotide sequence ID" value="NZ_FOFM01000004.1"/>
</dbReference>
<dbReference type="Proteomes" id="UP000076577">
    <property type="component" value="Unassembled WGS sequence"/>
</dbReference>
<gene>
    <name evidence="1" type="ORF">PsAD2_04617</name>
</gene>
<dbReference type="AlphaFoldDB" id="A0A161X7C1"/>
<dbReference type="SUPFAM" id="SSF52266">
    <property type="entry name" value="SGNH hydrolase"/>
    <property type="match status" value="1"/>
</dbReference>
<organism evidence="1 2">
    <name type="scientific">Pseudovibrio axinellae</name>
    <dbReference type="NCBI Taxonomy" id="989403"/>
    <lineage>
        <taxon>Bacteria</taxon>
        <taxon>Pseudomonadati</taxon>
        <taxon>Pseudomonadota</taxon>
        <taxon>Alphaproteobacteria</taxon>
        <taxon>Hyphomicrobiales</taxon>
        <taxon>Stappiaceae</taxon>
        <taxon>Pseudovibrio</taxon>
    </lineage>
</organism>
<dbReference type="PATRIC" id="fig|989403.3.peg.5057"/>
<dbReference type="STRING" id="989403.SAMN05421798_10491"/>
<protein>
    <submittedName>
        <fullName evidence="1">Uncharacterized protein</fullName>
    </submittedName>
</protein>
<accession>A0A161X7C1</accession>
<dbReference type="OrthoDB" id="7779280at2"/>
<sequence>MLMTSETVFRDHVVEGDPSSGEHDVKKSEVRELLKNIALGVSAGGGVAAQAASDLPVSVEPNDPRTAIVWGEGEGDEALNGIWNYIADKWVQIHSFTGVYDQSSAQETVYAAVFADRYGNLVVGVRHDGSIYIPKLSVGTINADPVEPDEQSEWSTLSVANSDTVVVVGDSYSAGIFNLQDKAYISNLSAMSPFRFRNFSLGGDSALDMQHRIINKTAYVDGTVFTGTSAKYAVVATYTNDVDFRDVDLNYYLENLRRLVEVIQAAGVEPILCSEFPASADTVSGIRQISREYGIEFIDCQTLNREIGTLDVGPFHQGHPGTRTNGVFWLPILEHLRQLKPDNSIKIYRKRDEFTASDMSELLYTGEVGRYRRFKELSVSHYRLNDSNKERFEQLDAGDIDSPVFVDDEYMRLENGEAVTFDDFALIEATLDGTAKTIEALRLIVSGSTGVSVYVRDWLDIDAAIPGKKQGTLPTTPEYLEKWDQPRGAWRDVGSGLEIELLQADLVHSMNKDCIQFLLYKSGGFDLHDVEISYKGGGKNKSAEQLRLHVSGEELVGTQTVATSDLAAWTQTGSPNTLTPIDVYNAPCNPLDINNPVSEVCEITATDTLSQTVVLAAGAAEKRYILTVWARYFPSAYLDNSIYGLDPAQVIDSSEGGVDFDTHSLITQDTADVRTLVVEYSHADSLPATGGVRVSDFAALCWRGVEIPITLLPEPLGRDDFTFKLSCPDGVIQIAKVSMREAK</sequence>
<comment type="caution">
    <text evidence="1">The sequence shown here is derived from an EMBL/GenBank/DDBJ whole genome shotgun (WGS) entry which is preliminary data.</text>
</comment>